<accession>A0ABT2H6T4</accession>
<evidence type="ECO:0000313" key="4">
    <source>
        <dbReference type="EMBL" id="MCS5735632.1"/>
    </source>
</evidence>
<feature type="domain" description="Response regulatory" evidence="3">
    <location>
        <begin position="10"/>
        <end position="125"/>
    </location>
</feature>
<dbReference type="Gene3D" id="3.40.50.2300">
    <property type="match status" value="1"/>
</dbReference>
<keyword evidence="1" id="KW-0597">Phosphoprotein</keyword>
<proteinExistence type="predicted"/>
<keyword evidence="5" id="KW-1185">Reference proteome</keyword>
<evidence type="ECO:0000256" key="1">
    <source>
        <dbReference type="PROSITE-ProRule" id="PRU00169"/>
    </source>
</evidence>
<dbReference type="PROSITE" id="PS50110">
    <property type="entry name" value="RESPONSE_REGULATORY"/>
    <property type="match status" value="1"/>
</dbReference>
<dbReference type="RefSeq" id="WP_259540574.1">
    <property type="nucleotide sequence ID" value="NZ_JANLCJ010000007.1"/>
</dbReference>
<dbReference type="Proteomes" id="UP001165586">
    <property type="component" value="Unassembled WGS sequence"/>
</dbReference>
<evidence type="ECO:0000256" key="2">
    <source>
        <dbReference type="SAM" id="MobiDB-lite"/>
    </source>
</evidence>
<feature type="modified residue" description="4-aspartylphosphate" evidence="1">
    <location>
        <position position="61"/>
    </location>
</feature>
<dbReference type="InterPro" id="IPR001789">
    <property type="entry name" value="Sig_transdc_resp-reg_receiver"/>
</dbReference>
<protein>
    <submittedName>
        <fullName evidence="4">Response regulator</fullName>
    </submittedName>
</protein>
<organism evidence="4 5">
    <name type="scientific">Herbiconiux daphne</name>
    <dbReference type="NCBI Taxonomy" id="2970914"/>
    <lineage>
        <taxon>Bacteria</taxon>
        <taxon>Bacillati</taxon>
        <taxon>Actinomycetota</taxon>
        <taxon>Actinomycetes</taxon>
        <taxon>Micrococcales</taxon>
        <taxon>Microbacteriaceae</taxon>
        <taxon>Herbiconiux</taxon>
    </lineage>
</organism>
<dbReference type="InterPro" id="IPR011006">
    <property type="entry name" value="CheY-like_superfamily"/>
</dbReference>
<evidence type="ECO:0000259" key="3">
    <source>
        <dbReference type="PROSITE" id="PS50110"/>
    </source>
</evidence>
<evidence type="ECO:0000313" key="5">
    <source>
        <dbReference type="Proteomes" id="UP001165586"/>
    </source>
</evidence>
<dbReference type="SUPFAM" id="SSF52172">
    <property type="entry name" value="CheY-like"/>
    <property type="match status" value="1"/>
</dbReference>
<gene>
    <name evidence="4" type="ORF">N1032_17955</name>
</gene>
<name>A0ABT2H6T4_9MICO</name>
<feature type="region of interest" description="Disordered" evidence="2">
    <location>
        <begin position="125"/>
        <end position="144"/>
    </location>
</feature>
<dbReference type="EMBL" id="JANLCJ010000007">
    <property type="protein sequence ID" value="MCS5735632.1"/>
    <property type="molecule type" value="Genomic_DNA"/>
</dbReference>
<comment type="caution">
    <text evidence="4">The sequence shown here is derived from an EMBL/GenBank/DDBJ whole genome shotgun (WGS) entry which is preliminary data.</text>
</comment>
<reference evidence="4" key="1">
    <citation type="submission" date="2022-08" db="EMBL/GenBank/DDBJ databases">
        <authorList>
            <person name="Deng Y."/>
            <person name="Han X.-F."/>
            <person name="Zhang Y.-Q."/>
        </authorList>
    </citation>
    <scope>NUCLEOTIDE SEQUENCE</scope>
    <source>
        <strain evidence="4">CPCC 203386</strain>
    </source>
</reference>
<sequence length="144" mass="15043">MKVSGTRRLRVAIVSGDSQFADGLARWIAVHDGALEVVLSVANWGDLLNDPGFPTDLAVVDAASSQRKSIESRVRTIRASGTAVLVVTAADPDDDPQRALSAGAFTVLEKSVPFGLIDEMARGALGLPLAPPSDTAPDPTPGRR</sequence>